<sequence>MNPHDLKKLYKENRYVDVIELVSQFPEQTLQNEWDYFYYTQSFYKLKKYDKCLEVYKNFRQIFPKSSRLDSIICWSLYHSKIKQFDSQTDDLEQLQKQVDFTLERCSQVEYSPFSTIILKFVDILFDQNNINYLLALKYLATLDNNKLNDHPYSFANKEGKMIVTPSDREKWFTKASKALENLQFYTKCIECVDAALSSPVVFQNNNEYWLSYRKAKCLYQLGELFEAESLLLVLTNSFKNWNIYHLLFKIYRDTNRPKEALNVAALASTFDQFHKARVGLYSELATFYLSYDMEEQAELQIKLIRLIRIKEGWRSDKPTMDYVLREGIDQLTWKEVSRLLNIQWQTTIAENKHFLEGTIRIVFPHGQSGFIIDENGKSYYFSRRDFMVHNNDIKPNQKVKFTLTYRVDKKDGENKPNATDIMSV</sequence>
<dbReference type="Pfam" id="PF22860">
    <property type="entry name" value="DUF7017"/>
    <property type="match status" value="1"/>
</dbReference>
<dbReference type="RefSeq" id="WP_153864042.1">
    <property type="nucleotide sequence ID" value="NZ_WJQS01000012.1"/>
</dbReference>
<dbReference type="Proteomes" id="UP000430975">
    <property type="component" value="Unassembled WGS sequence"/>
</dbReference>
<dbReference type="SUPFAM" id="SSF48452">
    <property type="entry name" value="TPR-like"/>
    <property type="match status" value="1"/>
</dbReference>
<accession>A0A6I2GGX7</accession>
<dbReference type="AlphaFoldDB" id="A0A6I2GGX7"/>
<dbReference type="Gene3D" id="1.25.40.10">
    <property type="entry name" value="Tetratricopeptide repeat domain"/>
    <property type="match status" value="1"/>
</dbReference>
<dbReference type="InterPro" id="IPR054283">
    <property type="entry name" value="DUF7017"/>
</dbReference>
<dbReference type="EMBL" id="WJQS01000012">
    <property type="protein sequence ID" value="MRI86366.1"/>
    <property type="molecule type" value="Genomic_DNA"/>
</dbReference>
<evidence type="ECO:0000313" key="1">
    <source>
        <dbReference type="EMBL" id="MRI86366.1"/>
    </source>
</evidence>
<evidence type="ECO:0008006" key="3">
    <source>
        <dbReference type="Google" id="ProtNLM"/>
    </source>
</evidence>
<keyword evidence="2" id="KW-1185">Reference proteome</keyword>
<comment type="caution">
    <text evidence="1">The sequence shown here is derived from an EMBL/GenBank/DDBJ whole genome shotgun (WGS) entry which is preliminary data.</text>
</comment>
<protein>
    <recommendedName>
        <fullName evidence="3">Tetratricopeptide repeat protein</fullName>
    </recommendedName>
</protein>
<dbReference type="InterPro" id="IPR011990">
    <property type="entry name" value="TPR-like_helical_dom_sf"/>
</dbReference>
<proteinExistence type="predicted"/>
<reference evidence="1 2" key="1">
    <citation type="submission" date="2019-11" db="EMBL/GenBank/DDBJ databases">
        <title>Characterisation of Fundicoccus ignavus gen. nov. sp. nov., a novel genus of the family Aerococcaceae isolated from bulk tank milk.</title>
        <authorList>
            <person name="Siebert A."/>
            <person name="Huptas C."/>
            <person name="Wenning M."/>
            <person name="Scherer S."/>
            <person name="Doll E.V."/>
        </authorList>
    </citation>
    <scope>NUCLEOTIDE SEQUENCE [LARGE SCALE GENOMIC DNA]</scope>
    <source>
        <strain evidence="1 2">WS4759</strain>
    </source>
</reference>
<evidence type="ECO:0000313" key="2">
    <source>
        <dbReference type="Proteomes" id="UP000430975"/>
    </source>
</evidence>
<organism evidence="1 2">
    <name type="scientific">Fundicoccus ignavus</name>
    <dbReference type="NCBI Taxonomy" id="2664442"/>
    <lineage>
        <taxon>Bacteria</taxon>
        <taxon>Bacillati</taxon>
        <taxon>Bacillota</taxon>
        <taxon>Bacilli</taxon>
        <taxon>Lactobacillales</taxon>
        <taxon>Aerococcaceae</taxon>
        <taxon>Fundicoccus</taxon>
    </lineage>
</organism>
<name>A0A6I2GGX7_9LACT</name>
<gene>
    <name evidence="1" type="ORF">GIY09_10975</name>
</gene>